<sequence length="51" mass="5829">AQVLLSRMESDLMQHIIDLDEGKRTEFKWKNESIVGVMLASKGYPDAYEKG</sequence>
<evidence type="ECO:0000313" key="1">
    <source>
        <dbReference type="EMBL" id="MCE3364081.1"/>
    </source>
</evidence>
<proteinExistence type="predicted"/>
<dbReference type="AlphaFoldDB" id="A0AAW4YC52"/>
<dbReference type="GO" id="GO:0016874">
    <property type="term" value="F:ligase activity"/>
    <property type="evidence" value="ECO:0007669"/>
    <property type="project" value="UniProtKB-KW"/>
</dbReference>
<keyword evidence="1" id="KW-0436">Ligase</keyword>
<organism evidence="1 2">
    <name type="scientific">Staphylococcus aureus</name>
    <dbReference type="NCBI Taxonomy" id="1280"/>
    <lineage>
        <taxon>Bacteria</taxon>
        <taxon>Bacillati</taxon>
        <taxon>Bacillota</taxon>
        <taxon>Bacilli</taxon>
        <taxon>Bacillales</taxon>
        <taxon>Staphylococcaceae</taxon>
        <taxon>Staphylococcus</taxon>
    </lineage>
</organism>
<name>A0AAW4YC52_STAAU</name>
<reference evidence="1" key="1">
    <citation type="journal article" date="2021" name="Front Med (Lausanne)">
        <title>The Prevalence and Determinants of Fusidic Acid Resistance Among Methicillin-Resistant Staphylococcus aureus Clinical Isolates in China.</title>
        <authorList>
            <person name="Zhao H."/>
            <person name="Wang X."/>
            <person name="Wang B."/>
            <person name="Xu Y."/>
            <person name="Rao L."/>
            <person name="Wan B."/>
            <person name="Guo Y."/>
            <person name="Wu X."/>
            <person name="Yu J."/>
            <person name="Chen L."/>
            <person name="Li M."/>
            <person name="Yu F."/>
        </authorList>
    </citation>
    <scope>NUCLEOTIDE SEQUENCE</scope>
    <source>
        <strain evidence="1">NC-4</strain>
    </source>
</reference>
<dbReference type="Proteomes" id="UP001200271">
    <property type="component" value="Unassembled WGS sequence"/>
</dbReference>
<comment type="caution">
    <text evidence="1">The sequence shown here is derived from an EMBL/GenBank/DDBJ whole genome shotgun (WGS) entry which is preliminary data.</text>
</comment>
<accession>A0AAW4YC52</accession>
<evidence type="ECO:0000313" key="2">
    <source>
        <dbReference type="Proteomes" id="UP001200271"/>
    </source>
</evidence>
<protein>
    <submittedName>
        <fullName evidence="1">Phosphoribosylamine--glycine ligase</fullName>
    </submittedName>
</protein>
<feature type="non-terminal residue" evidence="1">
    <location>
        <position position="1"/>
    </location>
</feature>
<reference evidence="1" key="2">
    <citation type="submission" date="2023-08" db="EMBL/GenBank/DDBJ databases">
        <authorList>
            <person name="Zhao H."/>
            <person name="Wang X."/>
        </authorList>
    </citation>
    <scope>NUCLEOTIDE SEQUENCE</scope>
    <source>
        <strain evidence="1">NC-4</strain>
    </source>
</reference>
<feature type="non-terminal residue" evidence="1">
    <location>
        <position position="51"/>
    </location>
</feature>
<dbReference type="EMBL" id="JAIUEN010000519">
    <property type="protein sequence ID" value="MCE3364081.1"/>
    <property type="molecule type" value="Genomic_DNA"/>
</dbReference>
<gene>
    <name evidence="1" type="ORF">LB359_17780</name>
</gene>